<gene>
    <name evidence="1" type="ORF">NCTC11842_05293</name>
</gene>
<dbReference type="RefSeq" id="WP_112297983.1">
    <property type="nucleotide sequence ID" value="NZ_CP069263.1"/>
</dbReference>
<dbReference type="EMBL" id="UAUF01000015">
    <property type="protein sequence ID" value="SPZ16262.1"/>
    <property type="molecule type" value="Genomic_DNA"/>
</dbReference>
<dbReference type="AlphaFoldDB" id="A0A2X2D567"/>
<sequence>MSTNVSERWVQWWCCAWRDAHPEWRARFIDQSGLPPAICETLAIQRVDVFLKFAGVVFLQPPEPEAHTLKWLSLDDSQSQLALSLVGRICSPEHPDSSVNDEYTPWCRSVAKALRPGLWLDSKSLDPRLLLGVWLGVSYWSRVRLYWSPNAVEESPLKVIAANTMACSRLQTLWPAVFWQVTEGMEIQHAG</sequence>
<name>A0A2X2D567_PSELU</name>
<evidence type="ECO:0000313" key="2">
    <source>
        <dbReference type="Proteomes" id="UP000250443"/>
    </source>
</evidence>
<accession>A0A2X2D567</accession>
<proteinExistence type="predicted"/>
<evidence type="ECO:0000313" key="1">
    <source>
        <dbReference type="EMBL" id="SPZ16262.1"/>
    </source>
</evidence>
<dbReference type="Proteomes" id="UP000250443">
    <property type="component" value="Unassembled WGS sequence"/>
</dbReference>
<protein>
    <submittedName>
        <fullName evidence="1">Type III secretion protein HrpD</fullName>
    </submittedName>
</protein>
<organism evidence="1 2">
    <name type="scientific">Pseudomonas luteola</name>
    <dbReference type="NCBI Taxonomy" id="47886"/>
    <lineage>
        <taxon>Bacteria</taxon>
        <taxon>Pseudomonadati</taxon>
        <taxon>Pseudomonadota</taxon>
        <taxon>Gammaproteobacteria</taxon>
        <taxon>Pseudomonadales</taxon>
        <taxon>Pseudomonadaceae</taxon>
        <taxon>Pseudomonas</taxon>
    </lineage>
</organism>
<reference evidence="1 2" key="1">
    <citation type="submission" date="2018-06" db="EMBL/GenBank/DDBJ databases">
        <authorList>
            <consortium name="Pathogen Informatics"/>
            <person name="Doyle S."/>
        </authorList>
    </citation>
    <scope>NUCLEOTIDE SEQUENCE [LARGE SCALE GENOMIC DNA]</scope>
    <source>
        <strain evidence="1 2">NCTC11842</strain>
    </source>
</reference>